<dbReference type="UniPathway" id="UPA00143"/>
<feature type="compositionally biased region" description="Basic and acidic residues" evidence="6">
    <location>
        <begin position="14"/>
        <end position="25"/>
    </location>
</feature>
<dbReference type="EMBL" id="CM010722">
    <property type="protein sequence ID" value="RZC73512.1"/>
    <property type="molecule type" value="Genomic_DNA"/>
</dbReference>
<evidence type="ECO:0000256" key="5">
    <source>
        <dbReference type="ARBA" id="ARBA00023242"/>
    </source>
</evidence>
<dbReference type="Gene3D" id="2.130.10.10">
    <property type="entry name" value="YVTN repeat-like/Quinoprotein amine dehydrogenase"/>
    <property type="match status" value="1"/>
</dbReference>
<dbReference type="InterPro" id="IPR033270">
    <property type="entry name" value="VPRBP/DCAF1"/>
</dbReference>
<dbReference type="InterPro" id="IPR015943">
    <property type="entry name" value="WD40/YVTN_repeat-like_dom_sf"/>
</dbReference>
<dbReference type="STRING" id="3469.A0A4Y7KM92"/>
<dbReference type="PROSITE" id="PS50896">
    <property type="entry name" value="LISH"/>
    <property type="match status" value="1"/>
</dbReference>
<dbReference type="SUPFAM" id="SSF50978">
    <property type="entry name" value="WD40 repeat-like"/>
    <property type="match status" value="1"/>
</dbReference>
<dbReference type="GO" id="GO:0016567">
    <property type="term" value="P:protein ubiquitination"/>
    <property type="evidence" value="ECO:0007669"/>
    <property type="project" value="UniProtKB-UniPathway"/>
</dbReference>
<reference evidence="7 8" key="1">
    <citation type="journal article" date="2018" name="Science">
        <title>The opium poppy genome and morphinan production.</title>
        <authorList>
            <person name="Guo L."/>
            <person name="Winzer T."/>
            <person name="Yang X."/>
            <person name="Li Y."/>
            <person name="Ning Z."/>
            <person name="He Z."/>
            <person name="Teodor R."/>
            <person name="Lu Y."/>
            <person name="Bowser T.A."/>
            <person name="Graham I.A."/>
            <person name="Ye K."/>
        </authorList>
    </citation>
    <scope>NUCLEOTIDE SEQUENCE [LARGE SCALE GENOMIC DNA]</scope>
    <source>
        <strain evidence="8">cv. HN1</strain>
        <tissue evidence="7">Leaves</tissue>
    </source>
</reference>
<dbReference type="GO" id="GO:0005634">
    <property type="term" value="C:nucleus"/>
    <property type="evidence" value="ECO:0007669"/>
    <property type="project" value="UniProtKB-SubCell"/>
</dbReference>
<comment type="similarity">
    <text evidence="3">Belongs to the VPRBP/DCAF1 family.</text>
</comment>
<dbReference type="Gramene" id="RZC73512">
    <property type="protein sequence ID" value="RZC73512"/>
    <property type="gene ID" value="C5167_048989"/>
</dbReference>
<feature type="compositionally biased region" description="Basic and acidic residues" evidence="6">
    <location>
        <begin position="350"/>
        <end position="371"/>
    </location>
</feature>
<dbReference type="SMART" id="SM00667">
    <property type="entry name" value="LisH"/>
    <property type="match status" value="1"/>
</dbReference>
<accession>A0A4Y7KM92</accession>
<keyword evidence="5" id="KW-0539">Nucleus</keyword>
<evidence type="ECO:0000256" key="3">
    <source>
        <dbReference type="ARBA" id="ARBA00008845"/>
    </source>
</evidence>
<dbReference type="GO" id="GO:0080008">
    <property type="term" value="C:Cul4-RING E3 ubiquitin ligase complex"/>
    <property type="evidence" value="ECO:0007669"/>
    <property type="project" value="TreeGrafter"/>
</dbReference>
<gene>
    <name evidence="7" type="ORF">C5167_048989</name>
</gene>
<proteinExistence type="inferred from homology"/>
<dbReference type="Proteomes" id="UP000316621">
    <property type="component" value="Chromosome 8"/>
</dbReference>
<protein>
    <submittedName>
        <fullName evidence="7">Uncharacterized protein</fullName>
    </submittedName>
</protein>
<keyword evidence="8" id="KW-1185">Reference proteome</keyword>
<organism evidence="7 8">
    <name type="scientific">Papaver somniferum</name>
    <name type="common">Opium poppy</name>
    <dbReference type="NCBI Taxonomy" id="3469"/>
    <lineage>
        <taxon>Eukaryota</taxon>
        <taxon>Viridiplantae</taxon>
        <taxon>Streptophyta</taxon>
        <taxon>Embryophyta</taxon>
        <taxon>Tracheophyta</taxon>
        <taxon>Spermatophyta</taxon>
        <taxon>Magnoliopsida</taxon>
        <taxon>Ranunculales</taxon>
        <taxon>Papaveraceae</taxon>
        <taxon>Papaveroideae</taxon>
        <taxon>Papaver</taxon>
    </lineage>
</organism>
<evidence type="ECO:0000256" key="6">
    <source>
        <dbReference type="SAM" id="MobiDB-lite"/>
    </source>
</evidence>
<comment type="subcellular location">
    <subcellularLocation>
        <location evidence="1">Nucleus</location>
    </subcellularLocation>
</comment>
<feature type="region of interest" description="Disordered" evidence="6">
    <location>
        <begin position="745"/>
        <end position="826"/>
    </location>
</feature>
<dbReference type="PANTHER" id="PTHR13129">
    <property type="entry name" value="VPRBP PROTEIN-RELATED"/>
    <property type="match status" value="1"/>
</dbReference>
<keyword evidence="4" id="KW-0833">Ubl conjugation pathway</keyword>
<dbReference type="InterPro" id="IPR006594">
    <property type="entry name" value="LisH"/>
</dbReference>
<sequence>MEVATTMDTQEQQIEDHPVEEPRNGDDDDDQTLTLAQQLITEIMLSPTNPNPNAFHALASLLETQESRYVEEHGHSSLSNGPNARASHNIGKLGNLIREDPDEFFQLISSRFLSETRYSTSVQSASARLLLSCSLTWTYPHTFEDNVTENIKNWADDDNPIFSGDEGGQVVEDVLASELPAKLMRYLRLQVLGEMNTSQKEFRYPTENKIVACIRGREDGRGRIRQVLDATPLESRKIGDMGLIDDQIVERGFNKIQVHEDECWNDDRELMTSRKLAAEAYCQYPIDEDISEEKWNNWEFHDGIEKFNERHRGRVRLRGKGRIVEGVIDYERALNLTSPGFGIQLGQGRNSRDRNLLKNSNTKDEPDAMKHSSKADAVIGINDDCFEVCKVGTRDITQWVKKATSAAEAEATAANLSAEAVKFAALDAADLVKTAALEVFESTKDEEAAVLAASKMACDSANATEAPPAKRYMHDLALYALGVLYVVTLIPNGRKSILDVTLNNNRVGIAVLLDALNATGFVDPEVVMVALNIMVLVGSLQKVNKYIIKQGSCSRQQWHKILLHLLRVRIVTPTASADRLRVLACRVMLGLARDETIAHILTKLQVVTNSGHASTFATTDAAAPTLRRIERAAIAAATPITYHSRELLLLIHEHLQASGLTKDADTLLKETQLTPLPSFAERTPVLYQTSIQETSAVQFQWPSGSVPGGFLSAVSNTSQGDKSCHNFDSMRPVAKKASVIPCNINSESKSHASTPPSSTIKKLGAPKTSSSPTGVAQTSSGFSSTSHISDMKSQSKAPNILPIKRKLESRDSSLESPGKRLATGDSGFQYTTCQTASIARKSNLSVDVTPGCQQNQDGRLASDGFHSDSLRESTATGHLADSVKAERVSLDSLVVQYLKQQHRQCPAPITTLPPISLLHPQACPESRCSLDAPTNVVARLSTREFRNSFGGRFSRRDRQFIYSRFRPWRSYRDESSLVTCLTFLGDFSQTAIGCQSGEVRIFDSNSCDVVESSAGHQSHVTLVQSAVSSGAQLVLSSASQDVCLWDAFSLSAGPLRTFEGCKGARFSTSGTSFASISTLSSTREVLLYDIQTHNLQLKFCDTSTAPSAPGRWHMQYPVHFSSEDNLLLWNGVLWDRQSSRVVKYFDQFTDYGGGGFHPGGNEVIINSEVWDLRNFKLPRSVPSLAQTTITFNARGDVIYAILRRNLDDLMSKVHARRMRHPLFASFRTIDATNYSDIATVPVDRCILDLATEATDTFVGVASMEDNEEMFATAKLYEIGHELDSDEFEEDGSDGYEEDGSDDDDGTETYEEDGGSQSVGSDSEDNSED</sequence>
<evidence type="ECO:0000313" key="8">
    <source>
        <dbReference type="Proteomes" id="UP000316621"/>
    </source>
</evidence>
<name>A0A4Y7KM92_PAPSO</name>
<feature type="compositionally biased region" description="Polar residues" evidence="6">
    <location>
        <begin position="767"/>
        <end position="778"/>
    </location>
</feature>
<feature type="compositionally biased region" description="Low complexity" evidence="6">
    <location>
        <begin position="779"/>
        <end position="788"/>
    </location>
</feature>
<feature type="region of interest" description="Disordered" evidence="6">
    <location>
        <begin position="347"/>
        <end position="371"/>
    </location>
</feature>
<feature type="region of interest" description="Disordered" evidence="6">
    <location>
        <begin position="1281"/>
        <end position="1328"/>
    </location>
</feature>
<dbReference type="InterPro" id="IPR036322">
    <property type="entry name" value="WD40_repeat_dom_sf"/>
</dbReference>
<comment type="pathway">
    <text evidence="2">Protein modification; protein ubiquitination.</text>
</comment>
<evidence type="ECO:0000313" key="7">
    <source>
        <dbReference type="EMBL" id="RZC73512.1"/>
    </source>
</evidence>
<evidence type="ECO:0000256" key="2">
    <source>
        <dbReference type="ARBA" id="ARBA00004906"/>
    </source>
</evidence>
<feature type="compositionally biased region" description="Acidic residues" evidence="6">
    <location>
        <begin position="1283"/>
        <end position="1313"/>
    </location>
</feature>
<feature type="region of interest" description="Disordered" evidence="6">
    <location>
        <begin position="1"/>
        <end position="30"/>
    </location>
</feature>
<evidence type="ECO:0000256" key="4">
    <source>
        <dbReference type="ARBA" id="ARBA00022786"/>
    </source>
</evidence>
<evidence type="ECO:0000256" key="1">
    <source>
        <dbReference type="ARBA" id="ARBA00004123"/>
    </source>
</evidence>
<feature type="compositionally biased region" description="Polar residues" evidence="6">
    <location>
        <begin position="1"/>
        <end position="12"/>
    </location>
</feature>
<feature type="compositionally biased region" description="Polar residues" evidence="6">
    <location>
        <begin position="745"/>
        <end position="760"/>
    </location>
</feature>
<dbReference type="PANTHER" id="PTHR13129:SF4">
    <property type="entry name" value="DDB1- AND CUL4-ASSOCIATED FACTOR 1"/>
    <property type="match status" value="1"/>
</dbReference>